<dbReference type="PANTHER" id="PTHR24198">
    <property type="entry name" value="ANKYRIN REPEAT AND PROTEIN KINASE DOMAIN-CONTAINING PROTEIN"/>
    <property type="match status" value="1"/>
</dbReference>
<comment type="caution">
    <text evidence="4">The sequence shown here is derived from an EMBL/GenBank/DDBJ whole genome shotgun (WGS) entry which is preliminary data.</text>
</comment>
<dbReference type="EMBL" id="CAJNNV010024708">
    <property type="protein sequence ID" value="CAE8610502.1"/>
    <property type="molecule type" value="Genomic_DNA"/>
</dbReference>
<evidence type="ECO:0000313" key="5">
    <source>
        <dbReference type="EMBL" id="CAE8671478.1"/>
    </source>
</evidence>
<feature type="repeat" description="ANK" evidence="3">
    <location>
        <begin position="38"/>
        <end position="71"/>
    </location>
</feature>
<evidence type="ECO:0000313" key="6">
    <source>
        <dbReference type="Proteomes" id="UP000654075"/>
    </source>
</evidence>
<evidence type="ECO:0000256" key="3">
    <source>
        <dbReference type="PROSITE-ProRule" id="PRU00023"/>
    </source>
</evidence>
<keyword evidence="1" id="KW-0677">Repeat</keyword>
<accession>A0A813F8E9</accession>
<dbReference type="PANTHER" id="PTHR24198:SF165">
    <property type="entry name" value="ANKYRIN REPEAT-CONTAINING PROTEIN-RELATED"/>
    <property type="match status" value="1"/>
</dbReference>
<dbReference type="AlphaFoldDB" id="A0A813F8E9"/>
<feature type="repeat" description="ANK" evidence="3">
    <location>
        <begin position="244"/>
        <end position="277"/>
    </location>
</feature>
<dbReference type="PROSITE" id="PS50297">
    <property type="entry name" value="ANK_REP_REGION"/>
    <property type="match status" value="5"/>
</dbReference>
<dbReference type="PROSITE" id="PS50088">
    <property type="entry name" value="ANK_REPEAT"/>
    <property type="match status" value="6"/>
</dbReference>
<organism evidence="4 6">
    <name type="scientific">Polarella glacialis</name>
    <name type="common">Dinoflagellate</name>
    <dbReference type="NCBI Taxonomy" id="89957"/>
    <lineage>
        <taxon>Eukaryota</taxon>
        <taxon>Sar</taxon>
        <taxon>Alveolata</taxon>
        <taxon>Dinophyceae</taxon>
        <taxon>Suessiales</taxon>
        <taxon>Suessiaceae</taxon>
        <taxon>Polarella</taxon>
    </lineage>
</organism>
<dbReference type="InterPro" id="IPR002110">
    <property type="entry name" value="Ankyrin_rpt"/>
</dbReference>
<dbReference type="Pfam" id="PF12796">
    <property type="entry name" value="Ank_2"/>
    <property type="match status" value="4"/>
</dbReference>
<feature type="repeat" description="ANK" evidence="3">
    <location>
        <begin position="278"/>
        <end position="303"/>
    </location>
</feature>
<dbReference type="SMART" id="SM00248">
    <property type="entry name" value="ANK"/>
    <property type="match status" value="10"/>
</dbReference>
<feature type="repeat" description="ANK" evidence="3">
    <location>
        <begin position="346"/>
        <end position="379"/>
    </location>
</feature>
<name>A0A813F8E9_POLGL</name>
<evidence type="ECO:0000256" key="1">
    <source>
        <dbReference type="ARBA" id="ARBA00022737"/>
    </source>
</evidence>
<dbReference type="InterPro" id="IPR036770">
    <property type="entry name" value="Ankyrin_rpt-contain_sf"/>
</dbReference>
<evidence type="ECO:0000256" key="2">
    <source>
        <dbReference type="ARBA" id="ARBA00023043"/>
    </source>
</evidence>
<dbReference type="OrthoDB" id="426293at2759"/>
<sequence>MADNAASTLRKAAFKGEINKLKDLNANGNVDVNLGNYDARTALHVAASTGNLKAVECLVEDLEADINVEDRFGGTPLDDALRNNRKDVAKYLTDKGACVGKTSFPGDDSGILCDAASKADLGLLRVLAKRGVDINLGDYDGRTAVHLAASEGKLKVVKCLVDELNANPNVHDRWSGTPLDDALRSGNNNVFKYLKSKGGKSGKVTTVTAVDATALCDAAASGNTDRLTELVVKKGLDVNMADYDDRTALHLAVSEGLMLAVTYLIEELNANVNVKDRYGGTPLDDATRSGHPGIVEYLVGRGALRGKTAIYMDSASLLVDAAGKGDAVALKALQLTGIDVNAVNPDKRTALHISAAEGHLECVKYLINNMKAEVNPQDRWTGTPLDDAEFMGHTAVADFLKGKGGFTSKKADVEEVVVVEEEEEVSEEVKDVRKDANAGGGCVVS</sequence>
<dbReference type="Proteomes" id="UP000626109">
    <property type="component" value="Unassembled WGS sequence"/>
</dbReference>
<evidence type="ECO:0000313" key="4">
    <source>
        <dbReference type="EMBL" id="CAE8610502.1"/>
    </source>
</evidence>
<protein>
    <submittedName>
        <fullName evidence="4">Uncharacterized protein</fullName>
    </submittedName>
</protein>
<dbReference type="SUPFAM" id="SSF48403">
    <property type="entry name" value="Ankyrin repeat"/>
    <property type="match status" value="1"/>
</dbReference>
<keyword evidence="6" id="KW-1185">Reference proteome</keyword>
<dbReference type="EMBL" id="CAJNNW010023994">
    <property type="protein sequence ID" value="CAE8671478.1"/>
    <property type="molecule type" value="Genomic_DNA"/>
</dbReference>
<keyword evidence="2 3" id="KW-0040">ANK repeat</keyword>
<reference evidence="4" key="1">
    <citation type="submission" date="2021-02" db="EMBL/GenBank/DDBJ databases">
        <authorList>
            <person name="Dougan E. K."/>
            <person name="Rhodes N."/>
            <person name="Thang M."/>
            <person name="Chan C."/>
        </authorList>
    </citation>
    <scope>NUCLEOTIDE SEQUENCE</scope>
</reference>
<feature type="repeat" description="ANK" evidence="3">
    <location>
        <begin position="140"/>
        <end position="162"/>
    </location>
</feature>
<feature type="repeat" description="ANK" evidence="3">
    <location>
        <begin position="210"/>
        <end position="243"/>
    </location>
</feature>
<proteinExistence type="predicted"/>
<dbReference type="Gene3D" id="1.25.40.20">
    <property type="entry name" value="Ankyrin repeat-containing domain"/>
    <property type="match status" value="4"/>
</dbReference>
<gene>
    <name evidence="4" type="ORF">PGLA1383_LOCUS28319</name>
    <name evidence="5" type="ORF">PGLA2088_LOCUS17714</name>
</gene>
<dbReference type="Proteomes" id="UP000654075">
    <property type="component" value="Unassembled WGS sequence"/>
</dbReference>